<reference evidence="2 3" key="1">
    <citation type="submission" date="2015-11" db="EMBL/GenBank/DDBJ databases">
        <title>Genomic analysis of 38 Legionella species identifies large and diverse effector repertoires.</title>
        <authorList>
            <person name="Burstein D."/>
            <person name="Amaro F."/>
            <person name="Zusman T."/>
            <person name="Lifshitz Z."/>
            <person name="Cohen O."/>
            <person name="Gilbert J.A."/>
            <person name="Pupko T."/>
            <person name="Shuman H.A."/>
            <person name="Segal G."/>
        </authorList>
    </citation>
    <scope>NUCLEOTIDE SEQUENCE [LARGE SCALE GENOMIC DNA]</scope>
    <source>
        <strain evidence="2 3">CDC#1442-AUS-E</strain>
    </source>
</reference>
<dbReference type="Gene3D" id="1.20.120.1870">
    <property type="entry name" value="Fic/DOC protein, Fido domain"/>
    <property type="match status" value="1"/>
</dbReference>
<dbReference type="AlphaFoldDB" id="A0A0W0Y048"/>
<dbReference type="InterPro" id="IPR036597">
    <property type="entry name" value="Fido-like_dom_sf"/>
</dbReference>
<dbReference type="SUPFAM" id="SSF140931">
    <property type="entry name" value="Fic-like"/>
    <property type="match status" value="1"/>
</dbReference>
<proteinExistence type="predicted"/>
<keyword evidence="3" id="KW-1185">Reference proteome</keyword>
<feature type="domain" description="Fido" evidence="1">
    <location>
        <begin position="1"/>
        <end position="105"/>
    </location>
</feature>
<gene>
    <name evidence="2" type="ORF">Lqui_1673</name>
</gene>
<dbReference type="PATRIC" id="fig|45073.5.peg.1767"/>
<dbReference type="Proteomes" id="UP000054618">
    <property type="component" value="Unassembled WGS sequence"/>
</dbReference>
<sequence length="108" mass="12270">MFGKERDGGLDSILNNIEQTFDSEPLYSTPEEKAAHLLYFIIKDHPFTDGNKRIGSFMFLLYLKSQNLPIKFNENGLVALALLVAESNPSQKDILIRLVVNLLIDKPY</sequence>
<evidence type="ECO:0000313" key="3">
    <source>
        <dbReference type="Proteomes" id="UP000054618"/>
    </source>
</evidence>
<dbReference type="RefSeq" id="WP_200823612.1">
    <property type="nucleotide sequence ID" value="NZ_CAAAIK010000001.1"/>
</dbReference>
<organism evidence="2 3">
    <name type="scientific">Legionella quinlivanii</name>
    <dbReference type="NCBI Taxonomy" id="45073"/>
    <lineage>
        <taxon>Bacteria</taxon>
        <taxon>Pseudomonadati</taxon>
        <taxon>Pseudomonadota</taxon>
        <taxon>Gammaproteobacteria</taxon>
        <taxon>Legionellales</taxon>
        <taxon>Legionellaceae</taxon>
        <taxon>Legionella</taxon>
    </lineage>
</organism>
<evidence type="ECO:0000259" key="1">
    <source>
        <dbReference type="PROSITE" id="PS51459"/>
    </source>
</evidence>
<dbReference type="InterPro" id="IPR053737">
    <property type="entry name" value="Type_II_TA_Toxin"/>
</dbReference>
<dbReference type="PROSITE" id="PS51459">
    <property type="entry name" value="FIDO"/>
    <property type="match status" value="1"/>
</dbReference>
<dbReference type="Pfam" id="PF02661">
    <property type="entry name" value="Fic"/>
    <property type="match status" value="1"/>
</dbReference>
<name>A0A0W0Y048_9GAMM</name>
<dbReference type="InterPro" id="IPR003812">
    <property type="entry name" value="Fido"/>
</dbReference>
<comment type="caution">
    <text evidence="2">The sequence shown here is derived from an EMBL/GenBank/DDBJ whole genome shotgun (WGS) entry which is preliminary data.</text>
</comment>
<accession>A0A0W0Y048</accession>
<evidence type="ECO:0000313" key="2">
    <source>
        <dbReference type="EMBL" id="KTD50348.1"/>
    </source>
</evidence>
<protein>
    <submittedName>
        <fullName evidence="2">Fic/DOC family protein</fullName>
    </submittedName>
</protein>
<dbReference type="EMBL" id="LNYS01000008">
    <property type="protein sequence ID" value="KTD50348.1"/>
    <property type="molecule type" value="Genomic_DNA"/>
</dbReference>
<dbReference type="STRING" id="45073.Lqui_1673"/>